<evidence type="ECO:0000313" key="13">
    <source>
        <dbReference type="EMBL" id="GGH27554.1"/>
    </source>
</evidence>
<dbReference type="GO" id="GO:0005829">
    <property type="term" value="C:cytosol"/>
    <property type="evidence" value="ECO:0007669"/>
    <property type="project" value="InterPro"/>
</dbReference>
<organism evidence="13 14">
    <name type="scientific">Alsobacter metallidurans</name>
    <dbReference type="NCBI Taxonomy" id="340221"/>
    <lineage>
        <taxon>Bacteria</taxon>
        <taxon>Pseudomonadati</taxon>
        <taxon>Pseudomonadota</taxon>
        <taxon>Alphaproteobacteria</taxon>
        <taxon>Hyphomicrobiales</taxon>
        <taxon>Alsobacteraceae</taxon>
        <taxon>Alsobacter</taxon>
    </lineage>
</organism>
<keyword evidence="7 12" id="KW-0560">Oxidoreductase</keyword>
<dbReference type="RefSeq" id="WP_188519088.1">
    <property type="nucleotide sequence ID" value="NZ_BMES01000002.1"/>
</dbReference>
<dbReference type="PANTHER" id="PTHR45754">
    <property type="entry name" value="METHYLENETETRAHYDROFOLATE REDUCTASE"/>
    <property type="match status" value="1"/>
</dbReference>
<dbReference type="Pfam" id="PF02219">
    <property type="entry name" value="MTHFR"/>
    <property type="match status" value="1"/>
</dbReference>
<dbReference type="GO" id="GO:0071949">
    <property type="term" value="F:FAD binding"/>
    <property type="evidence" value="ECO:0007669"/>
    <property type="project" value="TreeGrafter"/>
</dbReference>
<evidence type="ECO:0000256" key="9">
    <source>
        <dbReference type="ARBA" id="ARBA00023167"/>
    </source>
</evidence>
<dbReference type="GO" id="GO:0009086">
    <property type="term" value="P:methionine biosynthetic process"/>
    <property type="evidence" value="ECO:0007669"/>
    <property type="project" value="UniProtKB-KW"/>
</dbReference>
<evidence type="ECO:0000256" key="3">
    <source>
        <dbReference type="ARBA" id="ARBA00006743"/>
    </source>
</evidence>
<evidence type="ECO:0000256" key="5">
    <source>
        <dbReference type="ARBA" id="ARBA00022630"/>
    </source>
</evidence>
<comment type="catalytic activity">
    <reaction evidence="11">
        <text>(6S)-5-methyl-5,6,7,8-tetrahydrofolate + NAD(+) = (6R)-5,10-methylene-5,6,7,8-tetrahydrofolate + NADH + H(+)</text>
        <dbReference type="Rhea" id="RHEA:19821"/>
        <dbReference type="ChEBI" id="CHEBI:15378"/>
        <dbReference type="ChEBI" id="CHEBI:15636"/>
        <dbReference type="ChEBI" id="CHEBI:18608"/>
        <dbReference type="ChEBI" id="CHEBI:57540"/>
        <dbReference type="ChEBI" id="CHEBI:57945"/>
        <dbReference type="EC" id="1.5.1.54"/>
    </reaction>
    <physiologicalReaction direction="right-to-left" evidence="11">
        <dbReference type="Rhea" id="RHEA:19823"/>
    </physiologicalReaction>
</comment>
<evidence type="ECO:0000256" key="6">
    <source>
        <dbReference type="ARBA" id="ARBA00022827"/>
    </source>
</evidence>
<evidence type="ECO:0000256" key="7">
    <source>
        <dbReference type="ARBA" id="ARBA00023002"/>
    </source>
</evidence>
<comment type="cofactor">
    <cofactor evidence="1 12">
        <name>FAD</name>
        <dbReference type="ChEBI" id="CHEBI:57692"/>
    </cofactor>
</comment>
<comment type="pathway">
    <text evidence="2 12">One-carbon metabolism; tetrahydrofolate interconversion.</text>
</comment>
<dbReference type="Proteomes" id="UP000603912">
    <property type="component" value="Unassembled WGS sequence"/>
</dbReference>
<gene>
    <name evidence="13" type="ORF">GCM10007036_36150</name>
</gene>
<evidence type="ECO:0000313" key="14">
    <source>
        <dbReference type="Proteomes" id="UP000603912"/>
    </source>
</evidence>
<dbReference type="EMBL" id="BMES01000002">
    <property type="protein sequence ID" value="GGH27554.1"/>
    <property type="molecule type" value="Genomic_DNA"/>
</dbReference>
<keyword evidence="9" id="KW-0486">Methionine biosynthesis</keyword>
<evidence type="ECO:0000256" key="1">
    <source>
        <dbReference type="ARBA" id="ARBA00001974"/>
    </source>
</evidence>
<dbReference type="InterPro" id="IPR029041">
    <property type="entry name" value="FAD-linked_oxidoreductase-like"/>
</dbReference>
<dbReference type="PANTHER" id="PTHR45754:SF3">
    <property type="entry name" value="METHYLENETETRAHYDROFOLATE REDUCTASE (NADPH)"/>
    <property type="match status" value="1"/>
</dbReference>
<reference evidence="13" key="1">
    <citation type="journal article" date="2014" name="Int. J. Syst. Evol. Microbiol.">
        <title>Complete genome sequence of Corynebacterium casei LMG S-19264T (=DSM 44701T), isolated from a smear-ripened cheese.</title>
        <authorList>
            <consortium name="US DOE Joint Genome Institute (JGI-PGF)"/>
            <person name="Walter F."/>
            <person name="Albersmeier A."/>
            <person name="Kalinowski J."/>
            <person name="Ruckert C."/>
        </authorList>
    </citation>
    <scope>NUCLEOTIDE SEQUENCE</scope>
    <source>
        <strain evidence="13">CGMCC 1.12214</strain>
    </source>
</reference>
<evidence type="ECO:0000256" key="11">
    <source>
        <dbReference type="ARBA" id="ARBA00048628"/>
    </source>
</evidence>
<comment type="pathway">
    <text evidence="10">Amino-acid biosynthesis; L-methionine biosynthesis via de novo pathway.</text>
</comment>
<dbReference type="GO" id="GO:0106312">
    <property type="term" value="F:methylenetetrahydrofolate reductase (NADH) activity"/>
    <property type="evidence" value="ECO:0007669"/>
    <property type="project" value="UniProtKB-EC"/>
</dbReference>
<reference evidence="13" key="2">
    <citation type="submission" date="2020-09" db="EMBL/GenBank/DDBJ databases">
        <authorList>
            <person name="Sun Q."/>
            <person name="Zhou Y."/>
        </authorList>
    </citation>
    <scope>NUCLEOTIDE SEQUENCE</scope>
    <source>
        <strain evidence="13">CGMCC 1.12214</strain>
    </source>
</reference>
<name>A0A917IAD1_9HYPH</name>
<accession>A0A917IAD1</accession>
<evidence type="ECO:0000256" key="2">
    <source>
        <dbReference type="ARBA" id="ARBA00004777"/>
    </source>
</evidence>
<dbReference type="EC" id="1.5.1.54" evidence="12"/>
<keyword evidence="5 12" id="KW-0285">Flavoprotein</keyword>
<proteinExistence type="inferred from homology"/>
<comment type="caution">
    <text evidence="13">The sequence shown here is derived from an EMBL/GenBank/DDBJ whole genome shotgun (WGS) entry which is preliminary data.</text>
</comment>
<dbReference type="SUPFAM" id="SSF51730">
    <property type="entry name" value="FAD-linked oxidoreductase"/>
    <property type="match status" value="1"/>
</dbReference>
<evidence type="ECO:0000256" key="8">
    <source>
        <dbReference type="ARBA" id="ARBA00023027"/>
    </source>
</evidence>
<dbReference type="NCBIfam" id="TIGR00676">
    <property type="entry name" value="fadh2"/>
    <property type="match status" value="1"/>
</dbReference>
<evidence type="ECO:0000256" key="4">
    <source>
        <dbReference type="ARBA" id="ARBA00022605"/>
    </source>
</evidence>
<dbReference type="CDD" id="cd00537">
    <property type="entry name" value="MTHFR"/>
    <property type="match status" value="1"/>
</dbReference>
<protein>
    <recommendedName>
        <fullName evidence="12">Methylenetetrahydrofolate reductase</fullName>
        <ecNumber evidence="12">1.5.1.54</ecNumber>
    </recommendedName>
</protein>
<dbReference type="InterPro" id="IPR003171">
    <property type="entry name" value="Mehydrof_redctse-like"/>
</dbReference>
<sequence>MPRSPIPLSRRCGKRPIRVSFEFFPPKNDEGEVALWDAIKRLEPLRPDFVSVTYGAGGTTRERTQATVTRLVRETALKPAAHLTCVGASRDEVDGVVRDYAAAGVRHIVALRGDPPGGVGSAYAPHPEGYQTTAELVRGVRRNGDFEVFVSAYPERHPESPSVDHDLDVLQAKVDAGATRAITQFFFDNEVYFRFVERARARGIDIPIVPGIVPVQNFKQTAGFAARCGASVPNWLAERFEGLENDPATRRLIAAAVAAEQAIDLLDRGVRDFHFYTMNRADLVYATCHLLGMRPEAEATPADAQLRRAANG</sequence>
<keyword evidence="6 12" id="KW-0274">FAD</keyword>
<dbReference type="Gene3D" id="3.20.20.220">
    <property type="match status" value="1"/>
</dbReference>
<dbReference type="AlphaFoldDB" id="A0A917IAD1"/>
<dbReference type="GO" id="GO:0035999">
    <property type="term" value="P:tetrahydrofolate interconversion"/>
    <property type="evidence" value="ECO:0007669"/>
    <property type="project" value="TreeGrafter"/>
</dbReference>
<keyword evidence="8" id="KW-0520">NAD</keyword>
<keyword evidence="14" id="KW-1185">Reference proteome</keyword>
<evidence type="ECO:0000256" key="12">
    <source>
        <dbReference type="RuleBase" id="RU003862"/>
    </source>
</evidence>
<comment type="similarity">
    <text evidence="3 12">Belongs to the methylenetetrahydrofolate reductase family.</text>
</comment>
<evidence type="ECO:0000256" key="10">
    <source>
        <dbReference type="ARBA" id="ARBA00034478"/>
    </source>
</evidence>
<keyword evidence="4" id="KW-0028">Amino-acid biosynthesis</keyword>
<dbReference type="InterPro" id="IPR004620">
    <property type="entry name" value="MTHF_reductase_bac"/>
</dbReference>